<proteinExistence type="inferred from homology"/>
<dbReference type="InterPro" id="IPR043129">
    <property type="entry name" value="ATPase_NBD"/>
</dbReference>
<feature type="compositionally biased region" description="Polar residues" evidence="2">
    <location>
        <begin position="1"/>
        <end position="27"/>
    </location>
</feature>
<protein>
    <recommendedName>
        <fullName evidence="5">Actin-like ATPase domain-containing protein</fullName>
    </recommendedName>
</protein>
<dbReference type="Gene3D" id="3.30.420.40">
    <property type="match status" value="2"/>
</dbReference>
<name>A0ABR3BT17_9TREE</name>
<feature type="region of interest" description="Disordered" evidence="2">
    <location>
        <begin position="427"/>
        <end position="452"/>
    </location>
</feature>
<evidence type="ECO:0000256" key="2">
    <source>
        <dbReference type="SAM" id="MobiDB-lite"/>
    </source>
</evidence>
<dbReference type="EMBL" id="ATAM02000005">
    <property type="protein sequence ID" value="KAL0250098.1"/>
    <property type="molecule type" value="Genomic_DNA"/>
</dbReference>
<dbReference type="Proteomes" id="UP000054399">
    <property type="component" value="Unassembled WGS sequence"/>
</dbReference>
<dbReference type="RefSeq" id="XP_066614285.1">
    <property type="nucleotide sequence ID" value="XM_066757901.1"/>
</dbReference>
<gene>
    <name evidence="3" type="ORF">I308_103404</name>
</gene>
<comment type="similarity">
    <text evidence="1">Belongs to the actin family.</text>
</comment>
<reference evidence="3 4" key="2">
    <citation type="submission" date="2024-01" db="EMBL/GenBank/DDBJ databases">
        <title>Comparative genomics of Cryptococcus and Kwoniella reveals pathogenesis evolution and contrasting modes of karyotype evolution via chromosome fusion or intercentromeric recombination.</title>
        <authorList>
            <person name="Coelho M.A."/>
            <person name="David-Palma M."/>
            <person name="Shea T."/>
            <person name="Bowers K."/>
            <person name="Mcginley-Smith S."/>
            <person name="Mohammad A.W."/>
            <person name="Gnirke A."/>
            <person name="Yurkov A.M."/>
            <person name="Nowrousian M."/>
            <person name="Sun S."/>
            <person name="Cuomo C.A."/>
            <person name="Heitman J."/>
        </authorList>
    </citation>
    <scope>NUCLEOTIDE SEQUENCE [LARGE SCALE GENOMIC DNA]</scope>
    <source>
        <strain evidence="3 4">IND107</strain>
    </source>
</reference>
<sequence>MSSTNTHPEAGISYTTPTKKAVFTSSAEAGPSRPRPSGASPAYSSRRHSLYGIEDRVVLDLGSRIWKVGFSGEPEPRAVFLSQDPHDKHSASEAWDLDMESVHGIHGSRSEGGRLIGVRILQKLRETFIKHLLADSKQRKVIIAENTFLPTYIKEHIAHALFDNLRVPSVAFTPSSLLALAACGRITGLVVDVGWLETTITPVYNSRPLFPLSRSTPLAGRRLHTRLRSLLFHHAIYIAPPKSLGDLSREKRRGVPLDLLTDTLIERVITEGLLVGGVLNKPGGDADVEMEVEFNDYTQDNIPRGKRKLEDSRLIDSLRLRFASTSASKDMTFPVHTVKGSIQMGHDTIIVPGWIRERAAEVLFHDDEEDEGESIVNALLNTILKLPVDLRPSLISSVLITGGSASLPGFIPRLRVSLLRSLLAPPQPFDDTPVPPSPLNTPASRKEQASLWKRRTQEPYRELYGLVDKVGILNDPAPLDGEVDGGNGGNAPRWVPGLMTWVGGSLAGVLRTGGPELTRETYDTLLATSLARGDAYRQELEEAYHDVAASIGINVEELKAGEAVRDGRGLGRRRGWKDGRGVVGDWSRAVKAG</sequence>
<comment type="caution">
    <text evidence="3">The sequence shown here is derived from an EMBL/GenBank/DDBJ whole genome shotgun (WGS) entry which is preliminary data.</text>
</comment>
<feature type="region of interest" description="Disordered" evidence="2">
    <location>
        <begin position="1"/>
        <end position="44"/>
    </location>
</feature>
<keyword evidence="4" id="KW-1185">Reference proteome</keyword>
<reference evidence="4" key="1">
    <citation type="submission" date="2015-01" db="EMBL/GenBank/DDBJ databases">
        <title>The Genome Sequence of Cryptococcus gattii MMRL2647.</title>
        <authorList>
            <consortium name="The Broad Institute Genomics Platform"/>
            <person name="Cuomo C."/>
            <person name="Litvintseva A."/>
            <person name="Chen Y."/>
            <person name="Heitman J."/>
            <person name="Sun S."/>
            <person name="Springer D."/>
            <person name="Dromer F."/>
            <person name="Young S."/>
            <person name="Zeng Q."/>
            <person name="Gargeya S."/>
            <person name="Abouelleil A."/>
            <person name="Alvarado L."/>
            <person name="Chapman S.B."/>
            <person name="Gainer-Dewar J."/>
            <person name="Goldberg J."/>
            <person name="Griggs A."/>
            <person name="Gujja S."/>
            <person name="Hansen M."/>
            <person name="Howarth C."/>
            <person name="Imamovic A."/>
            <person name="Larimer J."/>
            <person name="Murphy C."/>
            <person name="Naylor J."/>
            <person name="Pearson M."/>
            <person name="Priest M."/>
            <person name="Roberts A."/>
            <person name="Saif S."/>
            <person name="Shea T."/>
            <person name="Sykes S."/>
            <person name="Wortman J."/>
            <person name="Nusbaum C."/>
            <person name="Birren B."/>
        </authorList>
    </citation>
    <scope>NUCLEOTIDE SEQUENCE [LARGE SCALE GENOMIC DNA]</scope>
    <source>
        <strain evidence="4">IND107</strain>
    </source>
</reference>
<dbReference type="InterPro" id="IPR004000">
    <property type="entry name" value="Actin"/>
</dbReference>
<dbReference type="SUPFAM" id="SSF53067">
    <property type="entry name" value="Actin-like ATPase domain"/>
    <property type="match status" value="2"/>
</dbReference>
<evidence type="ECO:0000313" key="3">
    <source>
        <dbReference type="EMBL" id="KAL0250098.1"/>
    </source>
</evidence>
<dbReference type="Pfam" id="PF00022">
    <property type="entry name" value="Actin"/>
    <property type="match status" value="2"/>
</dbReference>
<dbReference type="GeneID" id="91990260"/>
<accession>A0ABR3BT17</accession>
<evidence type="ECO:0000313" key="4">
    <source>
        <dbReference type="Proteomes" id="UP000054399"/>
    </source>
</evidence>
<organism evidence="3 4">
    <name type="scientific">Cryptococcus tetragattii IND107</name>
    <dbReference type="NCBI Taxonomy" id="1296105"/>
    <lineage>
        <taxon>Eukaryota</taxon>
        <taxon>Fungi</taxon>
        <taxon>Dikarya</taxon>
        <taxon>Basidiomycota</taxon>
        <taxon>Agaricomycotina</taxon>
        <taxon>Tremellomycetes</taxon>
        <taxon>Tremellales</taxon>
        <taxon>Cryptococcaceae</taxon>
        <taxon>Cryptococcus</taxon>
        <taxon>Cryptococcus gattii species complex</taxon>
    </lineage>
</organism>
<evidence type="ECO:0008006" key="5">
    <source>
        <dbReference type="Google" id="ProtNLM"/>
    </source>
</evidence>
<dbReference type="Gene3D" id="3.90.640.10">
    <property type="entry name" value="Actin, Chain A, domain 4"/>
    <property type="match status" value="1"/>
</dbReference>
<dbReference type="PANTHER" id="PTHR11937">
    <property type="entry name" value="ACTIN"/>
    <property type="match status" value="1"/>
</dbReference>
<feature type="compositionally biased region" description="Low complexity" evidence="2">
    <location>
        <begin position="29"/>
        <end position="44"/>
    </location>
</feature>
<evidence type="ECO:0000256" key="1">
    <source>
        <dbReference type="RuleBase" id="RU000487"/>
    </source>
</evidence>
<feature type="compositionally biased region" description="Pro residues" evidence="2">
    <location>
        <begin position="427"/>
        <end position="439"/>
    </location>
</feature>
<dbReference type="SMART" id="SM00268">
    <property type="entry name" value="ACTIN"/>
    <property type="match status" value="1"/>
</dbReference>